<feature type="region of interest" description="Disordered" evidence="1">
    <location>
        <begin position="269"/>
        <end position="305"/>
    </location>
</feature>
<dbReference type="Proteomes" id="UP000322873">
    <property type="component" value="Unassembled WGS sequence"/>
</dbReference>
<feature type="compositionally biased region" description="Basic and acidic residues" evidence="1">
    <location>
        <begin position="229"/>
        <end position="240"/>
    </location>
</feature>
<keyword evidence="3" id="KW-1185">Reference proteome</keyword>
<evidence type="ECO:0000313" key="2">
    <source>
        <dbReference type="EMBL" id="KAA8566667.1"/>
    </source>
</evidence>
<evidence type="ECO:0000256" key="1">
    <source>
        <dbReference type="SAM" id="MobiDB-lite"/>
    </source>
</evidence>
<name>A0A5M9JD42_MONFR</name>
<dbReference type="EMBL" id="VICG01000012">
    <property type="protein sequence ID" value="KAA8566667.1"/>
    <property type="molecule type" value="Genomic_DNA"/>
</dbReference>
<accession>A0A5M9JD42</accession>
<feature type="region of interest" description="Disordered" evidence="1">
    <location>
        <begin position="1"/>
        <end position="67"/>
    </location>
</feature>
<proteinExistence type="predicted"/>
<reference evidence="2 3" key="1">
    <citation type="submission" date="2019-06" db="EMBL/GenBank/DDBJ databases">
        <title>Genome Sequence of the Brown Rot Fungal Pathogen Monilinia fructicola.</title>
        <authorList>
            <person name="De Miccolis Angelini R.M."/>
            <person name="Landi L."/>
            <person name="Abate D."/>
            <person name="Pollastro S."/>
            <person name="Romanazzi G."/>
            <person name="Faretra F."/>
        </authorList>
    </citation>
    <scope>NUCLEOTIDE SEQUENCE [LARGE SCALE GENOMIC DNA]</scope>
    <source>
        <strain evidence="2 3">Mfrc123</strain>
    </source>
</reference>
<feature type="region of interest" description="Disordered" evidence="1">
    <location>
        <begin position="191"/>
        <end position="255"/>
    </location>
</feature>
<comment type="caution">
    <text evidence="2">The sequence shown here is derived from an EMBL/GenBank/DDBJ whole genome shotgun (WGS) entry which is preliminary data.</text>
</comment>
<gene>
    <name evidence="2" type="ORF">EYC84_009204</name>
</gene>
<sequence length="326" mass="36523">MYSSSTKSQDTKVSDNAIMIPSFMDSPKRKRNHLQAPTPPDSSPMRLETSITLPATLPEEADQGSPRTKVAYHFQGLALDGPTDVKKLDLKKKGQETTNGESVMRKRVKMFAAKDTDMKESSVTEIPETPQAKIFGPIIGEEGDVNSTIPEIGKDIRLHNELDPIIFKAGFNVTKEKGDIGRAYPSINRLADSKSRKKKRMSTPPLSKSENVMDEEREIVDPDQAALTWHDDEITGYKPDDPDDDGEGINGIGFRPTPAIAYARIEKRKQQMADYRSREAREARARRSERRRGTEMKEAAAREDADNVARRVRFLDFDTPTVISTS</sequence>
<organism evidence="2 3">
    <name type="scientific">Monilinia fructicola</name>
    <name type="common">Brown rot fungus</name>
    <name type="synonym">Ciboria fructicola</name>
    <dbReference type="NCBI Taxonomy" id="38448"/>
    <lineage>
        <taxon>Eukaryota</taxon>
        <taxon>Fungi</taxon>
        <taxon>Dikarya</taxon>
        <taxon>Ascomycota</taxon>
        <taxon>Pezizomycotina</taxon>
        <taxon>Leotiomycetes</taxon>
        <taxon>Helotiales</taxon>
        <taxon>Sclerotiniaceae</taxon>
        <taxon>Monilinia</taxon>
    </lineage>
</organism>
<dbReference type="AlphaFoldDB" id="A0A5M9JD42"/>
<evidence type="ECO:0000313" key="3">
    <source>
        <dbReference type="Proteomes" id="UP000322873"/>
    </source>
</evidence>
<protein>
    <submittedName>
        <fullName evidence="2">Uncharacterized protein</fullName>
    </submittedName>
</protein>
<dbReference type="VEuPathDB" id="FungiDB:MFRU_044g00080"/>